<keyword evidence="3" id="KW-1185">Reference proteome</keyword>
<sequence length="171" mass="19460">MPPNNQTEEKEQPDAPKSTHPTPQQKITRLVGRISKPLISLKETQKIKKQKRNKKETAGPKQFPTGTNPVRKVRKRPQTKPQPTPSKAPHSPHSATAPHSAKTRQYYKTPHTRSRSQEEERASRPIREKRKAQKKTLEKTHDNTHRCAKTRIGAHRKICHKKSTTQASGGT</sequence>
<protein>
    <submittedName>
        <fullName evidence="2">Uncharacterized protein</fullName>
    </submittedName>
</protein>
<accession>A0A0C9VHI7</accession>
<feature type="compositionally biased region" description="Basic and acidic residues" evidence="1">
    <location>
        <begin position="135"/>
        <end position="145"/>
    </location>
</feature>
<dbReference type="HOGENOM" id="CLU_1563868_0_0_1"/>
<feature type="region of interest" description="Disordered" evidence="1">
    <location>
        <begin position="1"/>
        <end position="171"/>
    </location>
</feature>
<evidence type="ECO:0000313" key="3">
    <source>
        <dbReference type="Proteomes" id="UP000054279"/>
    </source>
</evidence>
<dbReference type="AlphaFoldDB" id="A0A0C9VHI7"/>
<dbReference type="EMBL" id="KN837106">
    <property type="protein sequence ID" value="KIJ46726.1"/>
    <property type="molecule type" value="Genomic_DNA"/>
</dbReference>
<feature type="compositionally biased region" description="Basic residues" evidence="1">
    <location>
        <begin position="146"/>
        <end position="163"/>
    </location>
</feature>
<evidence type="ECO:0000313" key="2">
    <source>
        <dbReference type="EMBL" id="KIJ46726.1"/>
    </source>
</evidence>
<feature type="compositionally biased region" description="Basic and acidic residues" evidence="1">
    <location>
        <begin position="115"/>
        <end position="126"/>
    </location>
</feature>
<organism evidence="2 3">
    <name type="scientific">Sphaerobolus stellatus (strain SS14)</name>
    <dbReference type="NCBI Taxonomy" id="990650"/>
    <lineage>
        <taxon>Eukaryota</taxon>
        <taxon>Fungi</taxon>
        <taxon>Dikarya</taxon>
        <taxon>Basidiomycota</taxon>
        <taxon>Agaricomycotina</taxon>
        <taxon>Agaricomycetes</taxon>
        <taxon>Phallomycetidae</taxon>
        <taxon>Geastrales</taxon>
        <taxon>Sphaerobolaceae</taxon>
        <taxon>Sphaerobolus</taxon>
    </lineage>
</organism>
<name>A0A0C9VHI7_SPHS4</name>
<reference evidence="2 3" key="1">
    <citation type="submission" date="2014-06" db="EMBL/GenBank/DDBJ databases">
        <title>Evolutionary Origins and Diversification of the Mycorrhizal Mutualists.</title>
        <authorList>
            <consortium name="DOE Joint Genome Institute"/>
            <consortium name="Mycorrhizal Genomics Consortium"/>
            <person name="Kohler A."/>
            <person name="Kuo A."/>
            <person name="Nagy L.G."/>
            <person name="Floudas D."/>
            <person name="Copeland A."/>
            <person name="Barry K.W."/>
            <person name="Cichocki N."/>
            <person name="Veneault-Fourrey C."/>
            <person name="LaButti K."/>
            <person name="Lindquist E.A."/>
            <person name="Lipzen A."/>
            <person name="Lundell T."/>
            <person name="Morin E."/>
            <person name="Murat C."/>
            <person name="Riley R."/>
            <person name="Ohm R."/>
            <person name="Sun H."/>
            <person name="Tunlid A."/>
            <person name="Henrissat B."/>
            <person name="Grigoriev I.V."/>
            <person name="Hibbett D.S."/>
            <person name="Martin F."/>
        </authorList>
    </citation>
    <scope>NUCLEOTIDE SEQUENCE [LARGE SCALE GENOMIC DNA]</scope>
    <source>
        <strain evidence="2 3">SS14</strain>
    </source>
</reference>
<evidence type="ECO:0000256" key="1">
    <source>
        <dbReference type="SAM" id="MobiDB-lite"/>
    </source>
</evidence>
<dbReference type="Proteomes" id="UP000054279">
    <property type="component" value="Unassembled WGS sequence"/>
</dbReference>
<gene>
    <name evidence="2" type="ORF">M422DRAFT_46104</name>
</gene>
<proteinExistence type="predicted"/>